<reference evidence="2 3" key="1">
    <citation type="submission" date="2024-10" db="EMBL/GenBank/DDBJ databases">
        <authorList>
            <person name="Ratan Roy A."/>
            <person name="Morales Sandoval P.H."/>
            <person name="De Los Santos Villalobos S."/>
            <person name="Chakraborty S."/>
            <person name="Mukherjee J."/>
        </authorList>
    </citation>
    <scope>NUCLEOTIDE SEQUENCE [LARGE SCALE GENOMIC DNA]</scope>
    <source>
        <strain evidence="2 3">S1</strain>
    </source>
</reference>
<dbReference type="Gene3D" id="3.30.1330.80">
    <property type="entry name" value="Hypothetical protein, similar to alpha- acetolactate decarboxylase, domain 2"/>
    <property type="match status" value="1"/>
</dbReference>
<dbReference type="PANTHER" id="PTHR34988:SF1">
    <property type="entry name" value="DNA-BINDING PROTEIN"/>
    <property type="match status" value="1"/>
</dbReference>
<evidence type="ECO:0000259" key="1">
    <source>
        <dbReference type="PROSITE" id="PS51742"/>
    </source>
</evidence>
<dbReference type="Pfam" id="PF03479">
    <property type="entry name" value="PCC"/>
    <property type="match status" value="1"/>
</dbReference>
<sequence length="145" mass="15546">MRSPLSTLALRLNPGSDLKTSLLELATANNLQASCILTAVGSLQAAHLRYAGQSQGCQWRQRFEIVSLVGTFSTKAAHLHIALADEQGQLLGGHVLEGCVVYTTAELVVGELTALTFDRQIDPQTGYPELLIQQRTVVQTGNGCV</sequence>
<gene>
    <name evidence="2" type="ORF">ACFVKH_10620</name>
</gene>
<protein>
    <submittedName>
        <fullName evidence="2">PPC domain-containing DNA-binding protein</fullName>
    </submittedName>
</protein>
<dbReference type="RefSeq" id="WP_377964951.1">
    <property type="nucleotide sequence ID" value="NZ_JBHZOL010000071.1"/>
</dbReference>
<dbReference type="CDD" id="cd11378">
    <property type="entry name" value="DUF296"/>
    <property type="match status" value="1"/>
</dbReference>
<organism evidence="2 3">
    <name type="scientific">Almyronema epifaneia S1</name>
    <dbReference type="NCBI Taxonomy" id="2991925"/>
    <lineage>
        <taxon>Bacteria</taxon>
        <taxon>Bacillati</taxon>
        <taxon>Cyanobacteriota</taxon>
        <taxon>Cyanophyceae</taxon>
        <taxon>Nodosilineales</taxon>
        <taxon>Nodosilineaceae</taxon>
        <taxon>Almyronema</taxon>
        <taxon>Almyronema epifaneia</taxon>
    </lineage>
</organism>
<dbReference type="EMBL" id="JBHZOL010000071">
    <property type="protein sequence ID" value="MFE4106731.1"/>
    <property type="molecule type" value="Genomic_DNA"/>
</dbReference>
<comment type="caution">
    <text evidence="2">The sequence shown here is derived from an EMBL/GenBank/DDBJ whole genome shotgun (WGS) entry which is preliminary data.</text>
</comment>
<dbReference type="GO" id="GO:0003677">
    <property type="term" value="F:DNA binding"/>
    <property type="evidence" value="ECO:0007669"/>
    <property type="project" value="UniProtKB-KW"/>
</dbReference>
<dbReference type="Proteomes" id="UP001600165">
    <property type="component" value="Unassembled WGS sequence"/>
</dbReference>
<keyword evidence="2" id="KW-0238">DNA-binding</keyword>
<dbReference type="SUPFAM" id="SSF117856">
    <property type="entry name" value="AF0104/ALDC/Ptd012-like"/>
    <property type="match status" value="1"/>
</dbReference>
<dbReference type="PANTHER" id="PTHR34988">
    <property type="entry name" value="PROTEIN, PUTATIVE-RELATED"/>
    <property type="match status" value="1"/>
</dbReference>
<keyword evidence="3" id="KW-1185">Reference proteome</keyword>
<dbReference type="PROSITE" id="PS51742">
    <property type="entry name" value="PPC"/>
    <property type="match status" value="1"/>
</dbReference>
<name>A0ABW6IEX5_9CYAN</name>
<dbReference type="InterPro" id="IPR005175">
    <property type="entry name" value="PPC_dom"/>
</dbReference>
<evidence type="ECO:0000313" key="3">
    <source>
        <dbReference type="Proteomes" id="UP001600165"/>
    </source>
</evidence>
<proteinExistence type="predicted"/>
<accession>A0ABW6IEX5</accession>
<feature type="domain" description="PPC" evidence="1">
    <location>
        <begin position="2"/>
        <end position="133"/>
    </location>
</feature>
<evidence type="ECO:0000313" key="2">
    <source>
        <dbReference type="EMBL" id="MFE4106731.1"/>
    </source>
</evidence>